<evidence type="ECO:0000256" key="5">
    <source>
        <dbReference type="ARBA" id="ARBA00022692"/>
    </source>
</evidence>
<evidence type="ECO:0000256" key="10">
    <source>
        <dbReference type="ARBA" id="ARBA00022989"/>
    </source>
</evidence>
<dbReference type="Pfam" id="PF13639">
    <property type="entry name" value="zf-RING_2"/>
    <property type="match status" value="1"/>
</dbReference>
<dbReference type="GO" id="GO:0061630">
    <property type="term" value="F:ubiquitin protein ligase activity"/>
    <property type="evidence" value="ECO:0007669"/>
    <property type="project" value="UniProtKB-EC"/>
</dbReference>
<dbReference type="GO" id="GO:0008270">
    <property type="term" value="F:zinc ion binding"/>
    <property type="evidence" value="ECO:0007669"/>
    <property type="project" value="UniProtKB-KW"/>
</dbReference>
<proteinExistence type="predicted"/>
<keyword evidence="4" id="KW-0808">Transferase</keyword>
<keyword evidence="10" id="KW-1133">Transmembrane helix</keyword>
<dbReference type="GO" id="GO:0016020">
    <property type="term" value="C:membrane"/>
    <property type="evidence" value="ECO:0007669"/>
    <property type="project" value="UniProtKB-SubCell"/>
</dbReference>
<comment type="catalytic activity">
    <reaction evidence="1">
        <text>S-ubiquitinyl-[E2 ubiquitin-conjugating enzyme]-L-cysteine + [acceptor protein]-L-lysine = [E2 ubiquitin-conjugating enzyme]-L-cysteine + N(6)-ubiquitinyl-[acceptor protein]-L-lysine.</text>
        <dbReference type="EC" id="2.3.2.27"/>
    </reaction>
</comment>
<dbReference type="Proteomes" id="UP001151518">
    <property type="component" value="Unassembled WGS sequence"/>
</dbReference>
<keyword evidence="7 12" id="KW-0863">Zinc-finger</keyword>
<accession>A0A9W8KW38</accession>
<evidence type="ECO:0000256" key="1">
    <source>
        <dbReference type="ARBA" id="ARBA00000900"/>
    </source>
</evidence>
<evidence type="ECO:0000259" key="13">
    <source>
        <dbReference type="PROSITE" id="PS50089"/>
    </source>
</evidence>
<keyword evidence="9" id="KW-0862">Zinc</keyword>
<evidence type="ECO:0000256" key="8">
    <source>
        <dbReference type="ARBA" id="ARBA00022786"/>
    </source>
</evidence>
<evidence type="ECO:0000256" key="4">
    <source>
        <dbReference type="ARBA" id="ARBA00022679"/>
    </source>
</evidence>
<dbReference type="Gene3D" id="3.30.40.10">
    <property type="entry name" value="Zinc/RING finger domain, C3HC4 (zinc finger)"/>
    <property type="match status" value="1"/>
</dbReference>
<evidence type="ECO:0000313" key="15">
    <source>
        <dbReference type="Proteomes" id="UP001151518"/>
    </source>
</evidence>
<feature type="domain" description="RING-type" evidence="13">
    <location>
        <begin position="55"/>
        <end position="94"/>
    </location>
</feature>
<evidence type="ECO:0000256" key="3">
    <source>
        <dbReference type="ARBA" id="ARBA00012483"/>
    </source>
</evidence>
<sequence>MRLRLRLHLRFWRHFTRRAPVEEQPKKRKRYSLTVDEIEQAFPPSTMHSGDGSECVICLDSLDNSVRMLTCHHSFHADCIDPWLKCSATCPTCRRLLVSQTDE</sequence>
<keyword evidence="11" id="KW-0472">Membrane</keyword>
<protein>
    <recommendedName>
        <fullName evidence="3">RING-type E3 ubiquitin transferase</fullName>
        <ecNumber evidence="3">2.3.2.27</ecNumber>
    </recommendedName>
</protein>
<dbReference type="OrthoDB" id="8062037at2759"/>
<keyword evidence="8" id="KW-0833">Ubl conjugation pathway</keyword>
<dbReference type="SUPFAM" id="SSF57850">
    <property type="entry name" value="RING/U-box"/>
    <property type="match status" value="1"/>
</dbReference>
<evidence type="ECO:0000256" key="9">
    <source>
        <dbReference type="ARBA" id="ARBA00022833"/>
    </source>
</evidence>
<evidence type="ECO:0000256" key="6">
    <source>
        <dbReference type="ARBA" id="ARBA00022723"/>
    </source>
</evidence>
<dbReference type="InterPro" id="IPR001841">
    <property type="entry name" value="Znf_RING"/>
</dbReference>
<evidence type="ECO:0000256" key="11">
    <source>
        <dbReference type="ARBA" id="ARBA00023136"/>
    </source>
</evidence>
<gene>
    <name evidence="14" type="ORF">GGI25_005476</name>
</gene>
<evidence type="ECO:0000313" key="14">
    <source>
        <dbReference type="EMBL" id="KAJ2671512.1"/>
    </source>
</evidence>
<dbReference type="InterPro" id="IPR013083">
    <property type="entry name" value="Znf_RING/FYVE/PHD"/>
</dbReference>
<dbReference type="PANTHER" id="PTHR45977">
    <property type="entry name" value="TARGET OF ERK KINASE MPK-1"/>
    <property type="match status" value="1"/>
</dbReference>
<comment type="caution">
    <text evidence="14">The sequence shown here is derived from an EMBL/GenBank/DDBJ whole genome shotgun (WGS) entry which is preliminary data.</text>
</comment>
<name>A0A9W8KW38_9FUNG</name>
<reference evidence="14" key="1">
    <citation type="submission" date="2022-07" db="EMBL/GenBank/DDBJ databases">
        <title>Phylogenomic reconstructions and comparative analyses of Kickxellomycotina fungi.</title>
        <authorList>
            <person name="Reynolds N.K."/>
            <person name="Stajich J.E."/>
            <person name="Barry K."/>
            <person name="Grigoriev I.V."/>
            <person name="Crous P."/>
            <person name="Smith M.E."/>
        </authorList>
    </citation>
    <scope>NUCLEOTIDE SEQUENCE</scope>
    <source>
        <strain evidence="14">NRRL 3115</strain>
    </source>
</reference>
<dbReference type="GO" id="GO:0016567">
    <property type="term" value="P:protein ubiquitination"/>
    <property type="evidence" value="ECO:0007669"/>
    <property type="project" value="TreeGrafter"/>
</dbReference>
<keyword evidence="6" id="KW-0479">Metal-binding</keyword>
<dbReference type="EMBL" id="JANBTW010000100">
    <property type="protein sequence ID" value="KAJ2671512.1"/>
    <property type="molecule type" value="Genomic_DNA"/>
</dbReference>
<comment type="subcellular location">
    <subcellularLocation>
        <location evidence="2">Membrane</location>
        <topology evidence="2">Multi-pass membrane protein</topology>
    </subcellularLocation>
</comment>
<evidence type="ECO:0000256" key="7">
    <source>
        <dbReference type="ARBA" id="ARBA00022771"/>
    </source>
</evidence>
<keyword evidence="5" id="KW-0812">Transmembrane</keyword>
<organism evidence="14 15">
    <name type="scientific">Coemansia spiralis</name>
    <dbReference type="NCBI Taxonomy" id="417178"/>
    <lineage>
        <taxon>Eukaryota</taxon>
        <taxon>Fungi</taxon>
        <taxon>Fungi incertae sedis</taxon>
        <taxon>Zoopagomycota</taxon>
        <taxon>Kickxellomycotina</taxon>
        <taxon>Kickxellomycetes</taxon>
        <taxon>Kickxellales</taxon>
        <taxon>Kickxellaceae</taxon>
        <taxon>Coemansia</taxon>
    </lineage>
</organism>
<dbReference type="EC" id="2.3.2.27" evidence="3"/>
<dbReference type="PROSITE" id="PS50089">
    <property type="entry name" value="ZF_RING_2"/>
    <property type="match status" value="1"/>
</dbReference>
<dbReference type="AlphaFoldDB" id="A0A9W8KW38"/>
<dbReference type="SMART" id="SM00184">
    <property type="entry name" value="RING"/>
    <property type="match status" value="1"/>
</dbReference>
<dbReference type="GO" id="GO:0006511">
    <property type="term" value="P:ubiquitin-dependent protein catabolic process"/>
    <property type="evidence" value="ECO:0007669"/>
    <property type="project" value="TreeGrafter"/>
</dbReference>
<dbReference type="PANTHER" id="PTHR45977:SF4">
    <property type="entry name" value="RING-TYPE DOMAIN-CONTAINING PROTEIN"/>
    <property type="match status" value="1"/>
</dbReference>
<evidence type="ECO:0000256" key="12">
    <source>
        <dbReference type="PROSITE-ProRule" id="PRU00175"/>
    </source>
</evidence>
<evidence type="ECO:0000256" key="2">
    <source>
        <dbReference type="ARBA" id="ARBA00004141"/>
    </source>
</evidence>